<evidence type="ECO:0008006" key="3">
    <source>
        <dbReference type="Google" id="ProtNLM"/>
    </source>
</evidence>
<sequence length="435" mass="50479">MKEDFLHYVWKFQKFDVGGICTSNGEILHIKNPGSHNQNSGPDFFNAQIELDGQLWAGNVEIHLKSSDWYAHAHETDVAYDNVILHVVWEHDAEIYRKDGSAIPTFILKKHVPKTTQERYQKLFSKEKKWINCENDFASIDEFTAENWLERLYLERLQRKEKILLKELKETQNHWESLLFRMLCKNFGLKVNGDSFFSVAKSIDFSVVKKCSQERQDLEALLMGQAGLLEGDTEDWYFKTLKTRYGYLKHKFQLDNANVIAPKFFRLRPPNFPTVRLAQFAMLYFEQPSLFSKVISGKNLEAFYELFNVTGSEYWDKHYNFGIGSLQRKKRVSKSLMDLLVINTIIPIKFCYAVQQGRDISDEILELVAKISSEENAIVKKFNSLKKISKSAGHSQALLHLKTEYCDKNRCLQCAIGSSIIGTVAQPEVRRIMEN</sequence>
<gene>
    <name evidence="1" type="ORF">LS48_12175</name>
</gene>
<dbReference type="STRING" id="1548749.LS48_12175"/>
<evidence type="ECO:0000313" key="2">
    <source>
        <dbReference type="Proteomes" id="UP000070138"/>
    </source>
</evidence>
<proteinExistence type="predicted"/>
<dbReference type="Pfam" id="PF11013">
    <property type="entry name" value="DUF2851"/>
    <property type="match status" value="1"/>
</dbReference>
<accession>A0A137RFQ8</accession>
<evidence type="ECO:0000313" key="1">
    <source>
        <dbReference type="EMBL" id="KXN98313.1"/>
    </source>
</evidence>
<dbReference type="RefSeq" id="WP_062622790.1">
    <property type="nucleotide sequence ID" value="NZ_JRWG01000008.1"/>
</dbReference>
<reference evidence="2" key="1">
    <citation type="submission" date="2014-10" db="EMBL/GenBank/DDBJ databases">
        <title>Genome sequencing of Vitellibacter sp. D-24.</title>
        <authorList>
            <person name="Thevarajoo S."/>
            <person name="Selvaratnam C."/>
            <person name="Goh K.M."/>
            <person name="Chong C.S."/>
        </authorList>
    </citation>
    <scope>NUCLEOTIDE SEQUENCE [LARGE SCALE GENOMIC DNA]</scope>
    <source>
        <strain evidence="2">D-24</strain>
    </source>
</reference>
<name>A0A137RFQ8_9FLAO</name>
<keyword evidence="2" id="KW-1185">Reference proteome</keyword>
<organism evidence="1 2">
    <name type="scientific">Aequorivita aquimaris</name>
    <dbReference type="NCBI Taxonomy" id="1548749"/>
    <lineage>
        <taxon>Bacteria</taxon>
        <taxon>Pseudomonadati</taxon>
        <taxon>Bacteroidota</taxon>
        <taxon>Flavobacteriia</taxon>
        <taxon>Flavobacteriales</taxon>
        <taxon>Flavobacteriaceae</taxon>
        <taxon>Aequorivita</taxon>
    </lineage>
</organism>
<dbReference type="EMBL" id="JRWG01000008">
    <property type="protein sequence ID" value="KXN98313.1"/>
    <property type="molecule type" value="Genomic_DNA"/>
</dbReference>
<dbReference type="InterPro" id="IPR021272">
    <property type="entry name" value="DUF2851"/>
</dbReference>
<dbReference type="Proteomes" id="UP000070138">
    <property type="component" value="Unassembled WGS sequence"/>
</dbReference>
<reference evidence="1 2" key="2">
    <citation type="journal article" date="2016" name="Int. J. Syst. Evol. Microbiol.">
        <title>Vitellibacter aquimaris sp. nov., a marine bacterium isolated from seawater.</title>
        <authorList>
            <person name="Thevarajoo S."/>
            <person name="Selvaratnam C."/>
            <person name="Goh K.M."/>
            <person name="Hong K.W."/>
            <person name="Chan X.Y."/>
            <person name="Chan K.G."/>
            <person name="Chong C.S."/>
        </authorList>
    </citation>
    <scope>NUCLEOTIDE SEQUENCE [LARGE SCALE GENOMIC DNA]</scope>
    <source>
        <strain evidence="1 2">D-24</strain>
    </source>
</reference>
<dbReference type="OrthoDB" id="1005072at2"/>
<comment type="caution">
    <text evidence="1">The sequence shown here is derived from an EMBL/GenBank/DDBJ whole genome shotgun (WGS) entry which is preliminary data.</text>
</comment>
<protein>
    <recommendedName>
        <fullName evidence="3">DUF2851 family protein</fullName>
    </recommendedName>
</protein>
<dbReference type="AlphaFoldDB" id="A0A137RFQ8"/>
<dbReference type="PATRIC" id="fig|1548749.3.peg.2550"/>